<proteinExistence type="predicted"/>
<protein>
    <submittedName>
        <fullName evidence="2">Putative secreted protein</fullName>
    </submittedName>
</protein>
<name>A0A2M4DMT1_ANODA</name>
<dbReference type="EMBL" id="GGFL01014708">
    <property type="protein sequence ID" value="MBW78886.1"/>
    <property type="molecule type" value="Transcribed_RNA"/>
</dbReference>
<feature type="signal peptide" evidence="1">
    <location>
        <begin position="1"/>
        <end position="20"/>
    </location>
</feature>
<sequence length="90" mass="10065">MIVLGLVLLFAFFRFGLTTATTSASSRTVTGGGCGGRGVRTGWCGRRGWCYRILFVRRSRCHDPAKPLISCWWYSTTKVRTAVIGFQLDR</sequence>
<evidence type="ECO:0000313" key="2">
    <source>
        <dbReference type="EMBL" id="MBW78886.1"/>
    </source>
</evidence>
<keyword evidence="1" id="KW-0732">Signal</keyword>
<feature type="chain" id="PRO_5014759942" evidence="1">
    <location>
        <begin position="21"/>
        <end position="90"/>
    </location>
</feature>
<organism evidence="2">
    <name type="scientific">Anopheles darlingi</name>
    <name type="common">Mosquito</name>
    <dbReference type="NCBI Taxonomy" id="43151"/>
    <lineage>
        <taxon>Eukaryota</taxon>
        <taxon>Metazoa</taxon>
        <taxon>Ecdysozoa</taxon>
        <taxon>Arthropoda</taxon>
        <taxon>Hexapoda</taxon>
        <taxon>Insecta</taxon>
        <taxon>Pterygota</taxon>
        <taxon>Neoptera</taxon>
        <taxon>Endopterygota</taxon>
        <taxon>Diptera</taxon>
        <taxon>Nematocera</taxon>
        <taxon>Culicoidea</taxon>
        <taxon>Culicidae</taxon>
        <taxon>Anophelinae</taxon>
        <taxon>Anopheles</taxon>
    </lineage>
</organism>
<evidence type="ECO:0000256" key="1">
    <source>
        <dbReference type="SAM" id="SignalP"/>
    </source>
</evidence>
<accession>A0A2M4DMT1</accession>
<dbReference type="AlphaFoldDB" id="A0A2M4DMT1"/>
<reference evidence="2" key="1">
    <citation type="submission" date="2018-01" db="EMBL/GenBank/DDBJ databases">
        <title>An insight into the sialome of Amazonian anophelines.</title>
        <authorList>
            <person name="Ribeiro J.M."/>
            <person name="Scarpassa V."/>
            <person name="Calvo E."/>
        </authorList>
    </citation>
    <scope>NUCLEOTIDE SEQUENCE</scope>
</reference>